<dbReference type="GO" id="GO:0005744">
    <property type="term" value="C:TIM23 mitochondrial import inner membrane translocase complex"/>
    <property type="evidence" value="ECO:0007669"/>
    <property type="project" value="TreeGrafter"/>
</dbReference>
<dbReference type="GO" id="GO:0008320">
    <property type="term" value="F:protein transmembrane transporter activity"/>
    <property type="evidence" value="ECO:0007669"/>
    <property type="project" value="TreeGrafter"/>
</dbReference>
<dbReference type="FunCoup" id="F2TYQ7">
    <property type="interactions" value="1414"/>
</dbReference>
<evidence type="ECO:0000256" key="1">
    <source>
        <dbReference type="ARBA" id="ARBA00004448"/>
    </source>
</evidence>
<keyword evidence="5" id="KW-0999">Mitochondrion inner membrane</keyword>
<dbReference type="Pfam" id="PF02466">
    <property type="entry name" value="Tim17"/>
    <property type="match status" value="1"/>
</dbReference>
<dbReference type="RefSeq" id="XP_004997688.1">
    <property type="nucleotide sequence ID" value="XM_004997631.1"/>
</dbReference>
<reference evidence="12" key="1">
    <citation type="submission" date="2009-08" db="EMBL/GenBank/DDBJ databases">
        <title>Annotation of Salpingoeca rosetta.</title>
        <authorList>
            <consortium name="The Broad Institute Genome Sequencing Platform"/>
            <person name="Russ C."/>
            <person name="Cuomo C."/>
            <person name="Burger G."/>
            <person name="Gray M.W."/>
            <person name="Holland P.W.H."/>
            <person name="King N."/>
            <person name="Lang F.B.F."/>
            <person name="Roger A.J."/>
            <person name="Ruiz-Trillo I."/>
            <person name="Young S.K."/>
            <person name="Zeng Q."/>
            <person name="Gargeya S."/>
            <person name="Alvarado L."/>
            <person name="Berlin A."/>
            <person name="Chapman S.B."/>
            <person name="Chen Z."/>
            <person name="Freedman E."/>
            <person name="Gellesch M."/>
            <person name="Goldberg J."/>
            <person name="Griggs A."/>
            <person name="Gujja S."/>
            <person name="Heilman E."/>
            <person name="Heiman D."/>
            <person name="Howarth C."/>
            <person name="Mehta T."/>
            <person name="Neiman D."/>
            <person name="Pearson M."/>
            <person name="Roberts A."/>
            <person name="Saif S."/>
            <person name="Shea T."/>
            <person name="Shenoy N."/>
            <person name="Sisk P."/>
            <person name="Stolte C."/>
            <person name="Sykes S."/>
            <person name="White J."/>
            <person name="Yandava C."/>
            <person name="Haas B."/>
            <person name="Nusbaum C."/>
            <person name="Birren B."/>
        </authorList>
    </citation>
    <scope>NUCLEOTIDE SEQUENCE [LARGE SCALE GENOMIC DNA]</scope>
    <source>
        <strain evidence="12">ATCC 50818</strain>
    </source>
</reference>
<accession>F2TYQ7</accession>
<keyword evidence="8" id="KW-0811">Translocation</keyword>
<keyword evidence="9" id="KW-0496">Mitochondrion</keyword>
<keyword evidence="3" id="KW-0813">Transport</keyword>
<dbReference type="EMBL" id="GL832957">
    <property type="protein sequence ID" value="EGD78731.1"/>
    <property type="molecule type" value="Genomic_DNA"/>
</dbReference>
<organism evidence="13">
    <name type="scientific">Salpingoeca rosetta (strain ATCC 50818 / BSB-021)</name>
    <dbReference type="NCBI Taxonomy" id="946362"/>
    <lineage>
        <taxon>Eukaryota</taxon>
        <taxon>Choanoflagellata</taxon>
        <taxon>Craspedida</taxon>
        <taxon>Salpingoecidae</taxon>
        <taxon>Salpingoeca</taxon>
    </lineage>
</organism>
<evidence type="ECO:0000256" key="3">
    <source>
        <dbReference type="ARBA" id="ARBA00022448"/>
    </source>
</evidence>
<comment type="subcellular location">
    <subcellularLocation>
        <location evidence="1">Mitochondrion inner membrane</location>
        <topology evidence="1">Multi-pass membrane protein</topology>
    </subcellularLocation>
</comment>
<evidence type="ECO:0000256" key="6">
    <source>
        <dbReference type="ARBA" id="ARBA00022927"/>
    </source>
</evidence>
<keyword evidence="7" id="KW-1133">Transmembrane helix</keyword>
<evidence type="ECO:0000313" key="13">
    <source>
        <dbReference type="Proteomes" id="UP000007799"/>
    </source>
</evidence>
<keyword evidence="13" id="KW-1185">Reference proteome</keyword>
<dbReference type="STRING" id="946362.F2TYQ7"/>
<dbReference type="Proteomes" id="UP000007799">
    <property type="component" value="Unassembled WGS sequence"/>
</dbReference>
<feature type="region of interest" description="Disordered" evidence="11">
    <location>
        <begin position="144"/>
        <end position="164"/>
    </location>
</feature>
<evidence type="ECO:0000256" key="7">
    <source>
        <dbReference type="ARBA" id="ARBA00022989"/>
    </source>
</evidence>
<dbReference type="InParanoid" id="F2TYQ7"/>
<dbReference type="OMA" id="FRIVEDC"/>
<dbReference type="GO" id="GO:0030150">
    <property type="term" value="P:protein import into mitochondrial matrix"/>
    <property type="evidence" value="ECO:0007669"/>
    <property type="project" value="TreeGrafter"/>
</dbReference>
<dbReference type="GeneID" id="16078285"/>
<dbReference type="OrthoDB" id="2261329at2759"/>
<evidence type="ECO:0000256" key="11">
    <source>
        <dbReference type="SAM" id="MobiDB-lite"/>
    </source>
</evidence>
<evidence type="ECO:0000256" key="8">
    <source>
        <dbReference type="ARBA" id="ARBA00023010"/>
    </source>
</evidence>
<comment type="similarity">
    <text evidence="2">Belongs to the Tim17/Tim22/Tim23 family.</text>
</comment>
<evidence type="ECO:0000256" key="4">
    <source>
        <dbReference type="ARBA" id="ARBA00022692"/>
    </source>
</evidence>
<evidence type="ECO:0000256" key="9">
    <source>
        <dbReference type="ARBA" id="ARBA00023128"/>
    </source>
</evidence>
<name>F2TYQ7_SALR5</name>
<keyword evidence="10" id="KW-0472">Membrane</keyword>
<gene>
    <name evidence="12" type="ORF">PTSG_01711</name>
</gene>
<keyword evidence="6" id="KW-0653">Protein transport</keyword>
<dbReference type="eggNOG" id="KOG1652">
    <property type="taxonomic scope" value="Eukaryota"/>
</dbReference>
<evidence type="ECO:0000256" key="10">
    <source>
        <dbReference type="ARBA" id="ARBA00023136"/>
    </source>
</evidence>
<protein>
    <submittedName>
        <fullName evidence="12">Uncharacterized protein</fullName>
    </submittedName>
</protein>
<dbReference type="KEGG" id="sre:PTSG_01711"/>
<dbReference type="AlphaFoldDB" id="F2TYQ7"/>
<evidence type="ECO:0000313" key="12">
    <source>
        <dbReference type="EMBL" id="EGD78731.1"/>
    </source>
</evidence>
<evidence type="ECO:0000256" key="5">
    <source>
        <dbReference type="ARBA" id="ARBA00022792"/>
    </source>
</evidence>
<evidence type="ECO:0000256" key="2">
    <source>
        <dbReference type="ARBA" id="ARBA00008444"/>
    </source>
</evidence>
<keyword evidence="4" id="KW-0812">Transmembrane</keyword>
<sequence length="164" mass="17332">MAAMDEEVSTMREPCPWRILDDCGGAFAMGCIGGSVWHGVKGYRSAPMGLKYRECINAIKLRAPTVGGNFGIWGAMFSSFDCSFAALRGKDDPWNAIASGFVTSGVLAARFGASTALKSAVGGGVILACIEGLTVAINNWQTQQMKPQRPQIMDDPLGPAPARS</sequence>
<dbReference type="PANTHER" id="PTHR10485:SF0">
    <property type="entry name" value="AT05822P-RELATED"/>
    <property type="match status" value="1"/>
</dbReference>
<dbReference type="PANTHER" id="PTHR10485">
    <property type="entry name" value="MITOCHONDRIAL IMPORT INNER MEMBRANE TRANSLOCASE SUBUNIT TIM-17"/>
    <property type="match status" value="1"/>
</dbReference>
<proteinExistence type="inferred from homology"/>